<reference evidence="1 2" key="1">
    <citation type="submission" date="2016-06" db="EMBL/GenBank/DDBJ databases">
        <authorList>
            <person name="Kjaerup R.B."/>
            <person name="Dalgaard T.S."/>
            <person name="Juul-Madsen H.R."/>
        </authorList>
    </citation>
    <scope>NUCLEOTIDE SEQUENCE [LARGE SCALE GENOMIC DNA]</scope>
    <source>
        <strain evidence="1 2">373-A1</strain>
    </source>
</reference>
<organism evidence="1 2">
    <name type="scientific">Clostridium paraputrificum</name>
    <dbReference type="NCBI Taxonomy" id="29363"/>
    <lineage>
        <taxon>Bacteria</taxon>
        <taxon>Bacillati</taxon>
        <taxon>Bacillota</taxon>
        <taxon>Clostridia</taxon>
        <taxon>Eubacteriales</taxon>
        <taxon>Clostridiaceae</taxon>
        <taxon>Clostridium</taxon>
    </lineage>
</organism>
<gene>
    <name evidence="1" type="ORF">CP373A1_02865</name>
</gene>
<evidence type="ECO:0000313" key="1">
    <source>
        <dbReference type="EMBL" id="OBY11882.1"/>
    </source>
</evidence>
<accession>A0A1B8RSW1</accession>
<sequence length="63" mass="7479">MKKIGNKKEIILIILALIILWDFFFNNRMLLTSFAEWFTNITTKIGRRIGEEFSKIIMDSINQ</sequence>
<dbReference type="EMBL" id="MAPZ01000010">
    <property type="protein sequence ID" value="OBY11882.1"/>
    <property type="molecule type" value="Genomic_DNA"/>
</dbReference>
<protein>
    <submittedName>
        <fullName evidence="1">Uncharacterized protein</fullName>
    </submittedName>
</protein>
<dbReference type="Proteomes" id="UP000092714">
    <property type="component" value="Unassembled WGS sequence"/>
</dbReference>
<name>A0A1B8RSW1_9CLOT</name>
<keyword evidence="2" id="KW-1185">Reference proteome</keyword>
<comment type="caution">
    <text evidence="1">The sequence shown here is derived from an EMBL/GenBank/DDBJ whole genome shotgun (WGS) entry which is preliminary data.</text>
</comment>
<dbReference type="RefSeq" id="WP_065254298.1">
    <property type="nucleotide sequence ID" value="NZ_MAPZ01000010.1"/>
</dbReference>
<evidence type="ECO:0000313" key="2">
    <source>
        <dbReference type="Proteomes" id="UP000092714"/>
    </source>
</evidence>
<dbReference type="AlphaFoldDB" id="A0A1B8RSW1"/>
<proteinExistence type="predicted"/>